<gene>
    <name evidence="5" type="ORF">COCSUDRAFT_56950</name>
</gene>
<evidence type="ECO:0000313" key="5">
    <source>
        <dbReference type="EMBL" id="EIE21030.1"/>
    </source>
</evidence>
<dbReference type="SUPFAM" id="SSF51445">
    <property type="entry name" value="(Trans)glycosidases"/>
    <property type="match status" value="1"/>
</dbReference>
<dbReference type="GO" id="GO:0004553">
    <property type="term" value="F:hydrolase activity, hydrolyzing O-glycosyl compounds"/>
    <property type="evidence" value="ECO:0007669"/>
    <property type="project" value="InterPro"/>
</dbReference>
<dbReference type="EMBL" id="AGSI01000013">
    <property type="protein sequence ID" value="EIE21030.1"/>
    <property type="molecule type" value="Genomic_DNA"/>
</dbReference>
<dbReference type="KEGG" id="csl:COCSUDRAFT_56950"/>
<dbReference type="OrthoDB" id="1714699at2759"/>
<feature type="domain" description="Glycosyl hydrolases family 2 sugar binding" evidence="4">
    <location>
        <begin position="110"/>
        <end position="240"/>
    </location>
</feature>
<dbReference type="Pfam" id="PF02836">
    <property type="entry name" value="Glyco_hydro_2_C"/>
    <property type="match status" value="1"/>
</dbReference>
<dbReference type="InterPro" id="IPR008979">
    <property type="entry name" value="Galactose-bd-like_sf"/>
</dbReference>
<evidence type="ECO:0000259" key="4">
    <source>
        <dbReference type="Pfam" id="PF02837"/>
    </source>
</evidence>
<organism evidence="5 6">
    <name type="scientific">Coccomyxa subellipsoidea (strain C-169)</name>
    <name type="common">Green microalga</name>
    <dbReference type="NCBI Taxonomy" id="574566"/>
    <lineage>
        <taxon>Eukaryota</taxon>
        <taxon>Viridiplantae</taxon>
        <taxon>Chlorophyta</taxon>
        <taxon>core chlorophytes</taxon>
        <taxon>Trebouxiophyceae</taxon>
        <taxon>Trebouxiophyceae incertae sedis</taxon>
        <taxon>Coccomyxaceae</taxon>
        <taxon>Coccomyxa</taxon>
        <taxon>Coccomyxa subellipsoidea</taxon>
    </lineage>
</organism>
<proteinExistence type="inferred from homology"/>
<sequence length="664" mass="74577">MLVALVPCLFILAAANQVAPAPAPSPSDPTKCDCNPAVQAVSGVCKPFRLPTPWSCMVDPKNSLPEYPRPQLMRPDYLSLNGVWEWERADSWQSGPVPVNRTLEGSIVVPYPLEGDLSGVLDHNKTGVFRMWYRRSFQVAKDWALGHNTNVLLHFGAIDWEAEVWVNGERLGQHQGGYDKFYYDITEALKKGNNGTHELIVRVYDPTETAHIPTGKQRHYVPDRDIFYKGSSGIWQTVWLEPVPAAYVTRLDMVPDIDSSSLNVTVLGSKAAEGLTVQIDMYIPQNGTAVVSAQGIVGRPLSVTIPNQRLWAGVADPFLYDVRVRILQTPSTSSFGRKAMPVVNLVSAYHDEVMSYIGLRKWSLDKAGDIRELRVYLNNKPFVFFGPLDQGYHPDGIYTAATDEALAWDLEAIKALGMNMVRKHIKVESDRWYYHADRLGLMVWQDAVSMFWEKPYTEGEQFRTAGVKAQFELEMRRMIEEHVSSPSVGIYTVFNEGWGQFDTQRMVQLGKSLDPSRLWDAASGWIDPQDRTAFGDFNNKGPWMYHYKGYVGDLRDDHNYPDAKASGATSTRANVAGEYGGLGLFTTGHTWVDSRDKDRFIGGLHHVRDLVKSSSGLSGAVYTEITDVEDEVNGLYTYDRQVFKMPDLEAVQKEIKDLLSTDVN</sequence>
<dbReference type="GeneID" id="17039012"/>
<dbReference type="AlphaFoldDB" id="I0YRL1"/>
<comment type="similarity">
    <text evidence="1">Belongs to the glycosyl hydrolase 2 family.</text>
</comment>
<dbReference type="Pfam" id="PF02837">
    <property type="entry name" value="Glyco_hydro_2_N"/>
    <property type="match status" value="1"/>
</dbReference>
<dbReference type="SUPFAM" id="SSF49785">
    <property type="entry name" value="Galactose-binding domain-like"/>
    <property type="match status" value="1"/>
</dbReference>
<keyword evidence="5" id="KW-0378">Hydrolase</keyword>
<dbReference type="InterPro" id="IPR006103">
    <property type="entry name" value="Glyco_hydro_2_cat"/>
</dbReference>
<dbReference type="PANTHER" id="PTHR42732:SF2">
    <property type="entry name" value="BETA-MANNOSIDASE"/>
    <property type="match status" value="1"/>
</dbReference>
<keyword evidence="6" id="KW-1185">Reference proteome</keyword>
<evidence type="ECO:0000313" key="6">
    <source>
        <dbReference type="Proteomes" id="UP000007264"/>
    </source>
</evidence>
<evidence type="ECO:0000259" key="3">
    <source>
        <dbReference type="Pfam" id="PF02836"/>
    </source>
</evidence>
<dbReference type="Gene3D" id="3.20.20.80">
    <property type="entry name" value="Glycosidases"/>
    <property type="match status" value="1"/>
</dbReference>
<keyword evidence="2" id="KW-0732">Signal</keyword>
<evidence type="ECO:0000256" key="1">
    <source>
        <dbReference type="ARBA" id="ARBA00007401"/>
    </source>
</evidence>
<feature type="domain" description="Glycoside hydrolase family 2 catalytic" evidence="3">
    <location>
        <begin position="370"/>
        <end position="524"/>
    </location>
</feature>
<feature type="chain" id="PRO_5012090579" evidence="2">
    <location>
        <begin position="16"/>
        <end position="664"/>
    </location>
</feature>
<dbReference type="PANTHER" id="PTHR42732">
    <property type="entry name" value="BETA-GALACTOSIDASE"/>
    <property type="match status" value="1"/>
</dbReference>
<dbReference type="eggNOG" id="KOG2024">
    <property type="taxonomic scope" value="Eukaryota"/>
</dbReference>
<comment type="caution">
    <text evidence="5">The sequence shown here is derived from an EMBL/GenBank/DDBJ whole genome shotgun (WGS) entry which is preliminary data.</text>
</comment>
<protein>
    <submittedName>
        <fullName evidence="5">Glycoside hydrolase</fullName>
    </submittedName>
</protein>
<dbReference type="RefSeq" id="XP_005645574.1">
    <property type="nucleotide sequence ID" value="XM_005645517.1"/>
</dbReference>
<feature type="signal peptide" evidence="2">
    <location>
        <begin position="1"/>
        <end position="15"/>
    </location>
</feature>
<reference evidence="5 6" key="1">
    <citation type="journal article" date="2012" name="Genome Biol.">
        <title>The genome of the polar eukaryotic microalga coccomyxa subellipsoidea reveals traits of cold adaptation.</title>
        <authorList>
            <person name="Blanc G."/>
            <person name="Agarkova I."/>
            <person name="Grimwood J."/>
            <person name="Kuo A."/>
            <person name="Brueggeman A."/>
            <person name="Dunigan D."/>
            <person name="Gurnon J."/>
            <person name="Ladunga I."/>
            <person name="Lindquist E."/>
            <person name="Lucas S."/>
            <person name="Pangilinan J."/>
            <person name="Proschold T."/>
            <person name="Salamov A."/>
            <person name="Schmutz J."/>
            <person name="Weeks D."/>
            <person name="Yamada T."/>
            <person name="Claverie J.M."/>
            <person name="Grigoriev I."/>
            <person name="Van Etten J."/>
            <person name="Lomsadze A."/>
            <person name="Borodovsky M."/>
        </authorList>
    </citation>
    <scope>NUCLEOTIDE SEQUENCE [LARGE SCALE GENOMIC DNA]</scope>
    <source>
        <strain evidence="5 6">C-169</strain>
    </source>
</reference>
<name>I0YRL1_COCSC</name>
<dbReference type="InterPro" id="IPR017853">
    <property type="entry name" value="GH"/>
</dbReference>
<evidence type="ECO:0000256" key="2">
    <source>
        <dbReference type="SAM" id="SignalP"/>
    </source>
</evidence>
<accession>I0YRL1</accession>
<dbReference type="Gene3D" id="2.60.120.260">
    <property type="entry name" value="Galactose-binding domain-like"/>
    <property type="match status" value="1"/>
</dbReference>
<dbReference type="Proteomes" id="UP000007264">
    <property type="component" value="Unassembled WGS sequence"/>
</dbReference>
<dbReference type="InterPro" id="IPR006104">
    <property type="entry name" value="Glyco_hydro_2_N"/>
</dbReference>
<dbReference type="InterPro" id="IPR051913">
    <property type="entry name" value="GH2_Domain-Containing"/>
</dbReference>
<dbReference type="GO" id="GO:0005975">
    <property type="term" value="P:carbohydrate metabolic process"/>
    <property type="evidence" value="ECO:0007669"/>
    <property type="project" value="InterPro"/>
</dbReference>